<organism evidence="3 4">
    <name type="scientific">Adiantum capillus-veneris</name>
    <name type="common">Maidenhair fern</name>
    <dbReference type="NCBI Taxonomy" id="13818"/>
    <lineage>
        <taxon>Eukaryota</taxon>
        <taxon>Viridiplantae</taxon>
        <taxon>Streptophyta</taxon>
        <taxon>Embryophyta</taxon>
        <taxon>Tracheophyta</taxon>
        <taxon>Polypodiopsida</taxon>
        <taxon>Polypodiidae</taxon>
        <taxon>Polypodiales</taxon>
        <taxon>Pteridineae</taxon>
        <taxon>Pteridaceae</taxon>
        <taxon>Vittarioideae</taxon>
        <taxon>Adiantum</taxon>
    </lineage>
</organism>
<dbReference type="PANTHER" id="PTHR31923:SF4">
    <property type="entry name" value="BSD DOMAIN-CONTAINING PROTEIN"/>
    <property type="match status" value="1"/>
</dbReference>
<gene>
    <name evidence="3" type="ORF">GOP47_0002992</name>
</gene>
<feature type="region of interest" description="Disordered" evidence="1">
    <location>
        <begin position="181"/>
        <end position="211"/>
    </location>
</feature>
<evidence type="ECO:0000313" key="3">
    <source>
        <dbReference type="EMBL" id="KAI5083249.1"/>
    </source>
</evidence>
<accession>A0A9D4VBD3</accession>
<dbReference type="PROSITE" id="PS50858">
    <property type="entry name" value="BSD"/>
    <property type="match status" value="1"/>
</dbReference>
<feature type="compositionally biased region" description="Acidic residues" evidence="1">
    <location>
        <begin position="243"/>
        <end position="260"/>
    </location>
</feature>
<dbReference type="OrthoDB" id="2021158at2759"/>
<dbReference type="PANTHER" id="PTHR31923">
    <property type="entry name" value="BSD DOMAIN-CONTAINING PROTEIN"/>
    <property type="match status" value="1"/>
</dbReference>
<protein>
    <recommendedName>
        <fullName evidence="2">BSD domain-containing protein</fullName>
    </recommendedName>
</protein>
<feature type="compositionally biased region" description="Basic and acidic residues" evidence="1">
    <location>
        <begin position="437"/>
        <end position="448"/>
    </location>
</feature>
<dbReference type="AlphaFoldDB" id="A0A9D4VBD3"/>
<dbReference type="Proteomes" id="UP000886520">
    <property type="component" value="Chromosome 3"/>
</dbReference>
<feature type="region of interest" description="Disordered" evidence="1">
    <location>
        <begin position="563"/>
        <end position="626"/>
    </location>
</feature>
<dbReference type="SMART" id="SM00751">
    <property type="entry name" value="BSD"/>
    <property type="match status" value="1"/>
</dbReference>
<feature type="compositionally biased region" description="Basic and acidic residues" evidence="1">
    <location>
        <begin position="181"/>
        <end position="190"/>
    </location>
</feature>
<feature type="region of interest" description="Disordered" evidence="1">
    <location>
        <begin position="466"/>
        <end position="491"/>
    </location>
</feature>
<feature type="compositionally biased region" description="Basic and acidic residues" evidence="1">
    <location>
        <begin position="233"/>
        <end position="242"/>
    </location>
</feature>
<feature type="region of interest" description="Disordered" evidence="1">
    <location>
        <begin position="233"/>
        <end position="272"/>
    </location>
</feature>
<sequence length="626" mass="68951">MSWFSNRFSASLKASEGGDGDQEDEHAPHGKGVKEDLSELTKTFTRQLWGVASFLAPPPTTDSALQDVDPSLLSPSDHHIQSGLQINSVLQSGEISLSNELVDVDFQASRDPAEQLQEEALEGPQISRGLQITLGGDNISHLTSDHGLTGVGKDLAELKGSVATGFSKILKVVREEIDRNEHTKLKSSHNDDDEDEDNDDEADDGSKGFVQGGKIPVLNSLFKPFLSGILHNDEDKMPKEISTDDDQGDEDEEDFEDDPFDERGHQKSRPAGALNFQSVFGERLGGVSKLASSLFPVNLDSDDEQSAAETNPNFEAVGVTEEVLAFARNISMHPETWLDFPLFTDDEEDDDFEMSDAQKEHVLGVEHASPRLAALRIELCPDYMSEGRFWKIYFVLLHSRLSKKDAVLLSTPQIMEARALLLNNLQKKEFQGNTPDDGEHRKLDKRDSSGSAQSFKIVSLQSATEVPANDFDQPENLGASQGRPQTAGDIMGDTSEEVQNKNVLASTVKLAALNYEEEEADADRWLHEESSPHLGSSATVGLTNEDDVSFSDLEEDDDALISKGVGTSNLKGTRGWVELDKDHEEQEFKPSKDKLDGEKYGPAGKMQDRRESNDWLTVEEDDSDFA</sequence>
<reference evidence="3" key="1">
    <citation type="submission" date="2021-01" db="EMBL/GenBank/DDBJ databases">
        <title>Adiantum capillus-veneris genome.</title>
        <authorList>
            <person name="Fang Y."/>
            <person name="Liao Q."/>
        </authorList>
    </citation>
    <scope>NUCLEOTIDE SEQUENCE</scope>
    <source>
        <strain evidence="3">H3</strain>
        <tissue evidence="3">Leaf</tissue>
    </source>
</reference>
<proteinExistence type="predicted"/>
<feature type="region of interest" description="Disordered" evidence="1">
    <location>
        <begin position="429"/>
        <end position="452"/>
    </location>
</feature>
<dbReference type="Gene3D" id="1.10.3970.10">
    <property type="entry name" value="BSD domain"/>
    <property type="match status" value="1"/>
</dbReference>
<dbReference type="InterPro" id="IPR005607">
    <property type="entry name" value="BSD_dom"/>
</dbReference>
<keyword evidence="4" id="KW-1185">Reference proteome</keyword>
<feature type="compositionally biased region" description="Acidic residues" evidence="1">
    <location>
        <begin position="191"/>
        <end position="203"/>
    </location>
</feature>
<dbReference type="Pfam" id="PF03909">
    <property type="entry name" value="BSD"/>
    <property type="match status" value="1"/>
</dbReference>
<dbReference type="SUPFAM" id="SSF140383">
    <property type="entry name" value="BSD domain-like"/>
    <property type="match status" value="1"/>
</dbReference>
<evidence type="ECO:0000259" key="2">
    <source>
        <dbReference type="PROSITE" id="PS50858"/>
    </source>
</evidence>
<comment type="caution">
    <text evidence="3">The sequence shown here is derived from an EMBL/GenBank/DDBJ whole genome shotgun (WGS) entry which is preliminary data.</text>
</comment>
<feature type="compositionally biased region" description="Basic and acidic residues" evidence="1">
    <location>
        <begin position="577"/>
        <end position="599"/>
    </location>
</feature>
<feature type="region of interest" description="Disordered" evidence="1">
    <location>
        <begin position="1"/>
        <end position="34"/>
    </location>
</feature>
<name>A0A9D4VBD3_ADICA</name>
<feature type="compositionally biased region" description="Basic and acidic residues" evidence="1">
    <location>
        <begin position="25"/>
        <end position="34"/>
    </location>
</feature>
<feature type="domain" description="BSD" evidence="2">
    <location>
        <begin position="349"/>
        <end position="401"/>
    </location>
</feature>
<evidence type="ECO:0000256" key="1">
    <source>
        <dbReference type="SAM" id="MobiDB-lite"/>
    </source>
</evidence>
<feature type="compositionally biased region" description="Acidic residues" evidence="1">
    <location>
        <begin position="617"/>
        <end position="626"/>
    </location>
</feature>
<dbReference type="EMBL" id="JABFUD020000002">
    <property type="protein sequence ID" value="KAI5083249.1"/>
    <property type="molecule type" value="Genomic_DNA"/>
</dbReference>
<evidence type="ECO:0000313" key="4">
    <source>
        <dbReference type="Proteomes" id="UP000886520"/>
    </source>
</evidence>
<dbReference type="InterPro" id="IPR035925">
    <property type="entry name" value="BSD_dom_sf"/>
</dbReference>